<dbReference type="AlphaFoldDB" id="G7V563"/>
<keyword evidence="6 7" id="KW-0819">tRNA processing</keyword>
<keyword evidence="5 7" id="KW-0949">S-adenosyl-L-methionine</keyword>
<dbReference type="GO" id="GO:0008176">
    <property type="term" value="F:tRNA (guanine(46)-N7)-methyltransferase activity"/>
    <property type="evidence" value="ECO:0007669"/>
    <property type="project" value="UniProtKB-UniRule"/>
</dbReference>
<dbReference type="PROSITE" id="PS51625">
    <property type="entry name" value="SAM_MT_TRMB"/>
    <property type="match status" value="1"/>
</dbReference>
<organism evidence="8 9">
    <name type="scientific">Thermovirga lienii (strain ATCC BAA-1197 / DSM 17291 / Cas60314)</name>
    <dbReference type="NCBI Taxonomy" id="580340"/>
    <lineage>
        <taxon>Bacteria</taxon>
        <taxon>Thermotogati</taxon>
        <taxon>Synergistota</taxon>
        <taxon>Synergistia</taxon>
        <taxon>Synergistales</taxon>
        <taxon>Thermovirgaceae</taxon>
        <taxon>Thermovirga</taxon>
    </lineage>
</organism>
<dbReference type="CDD" id="cd02440">
    <property type="entry name" value="AdoMet_MTases"/>
    <property type="match status" value="1"/>
</dbReference>
<dbReference type="HOGENOM" id="CLU_077150_0_0_0"/>
<dbReference type="InterPro" id="IPR003358">
    <property type="entry name" value="tRNA_(Gua-N-7)_MeTrfase_Trmb"/>
</dbReference>
<feature type="binding site" evidence="7">
    <location>
        <position position="81"/>
    </location>
    <ligand>
        <name>S-adenosyl-L-methionine</name>
        <dbReference type="ChEBI" id="CHEBI:59789"/>
    </ligand>
</feature>
<comment type="function">
    <text evidence="2 7">Catalyzes the formation of N(7)-methylguanine at position 46 (m7G46) in tRNA.</text>
</comment>
<dbReference type="STRING" id="580340.Tlie_1113"/>
<gene>
    <name evidence="7" type="primary">trmB</name>
    <name evidence="8" type="ordered locus">Tlie_1113</name>
</gene>
<keyword evidence="4 7" id="KW-0808">Transferase</keyword>
<feature type="binding site" evidence="7">
    <location>
        <begin position="173"/>
        <end position="176"/>
    </location>
    <ligand>
        <name>substrate</name>
    </ligand>
</feature>
<dbReference type="Proteomes" id="UP000005868">
    <property type="component" value="Chromosome"/>
</dbReference>
<feature type="binding site" evidence="7">
    <location>
        <position position="140"/>
    </location>
    <ligand>
        <name>substrate</name>
    </ligand>
</feature>
<dbReference type="EMBL" id="CP003096">
    <property type="protein sequence ID" value="AER66846.1"/>
    <property type="molecule type" value="Genomic_DNA"/>
</dbReference>
<dbReference type="EC" id="2.1.1.33" evidence="7"/>
<evidence type="ECO:0000256" key="3">
    <source>
        <dbReference type="ARBA" id="ARBA00022603"/>
    </source>
</evidence>
<comment type="caution">
    <text evidence="7">Lacks conserved residue(s) required for the propagation of feature annotation.</text>
</comment>
<dbReference type="InterPro" id="IPR029063">
    <property type="entry name" value="SAM-dependent_MTases_sf"/>
</dbReference>
<evidence type="ECO:0000256" key="1">
    <source>
        <dbReference type="ARBA" id="ARBA00000142"/>
    </source>
</evidence>
<name>G7V563_THELD</name>
<comment type="catalytic activity">
    <reaction evidence="1 7">
        <text>guanosine(46) in tRNA + S-adenosyl-L-methionine = N(7)-methylguanosine(46) in tRNA + S-adenosyl-L-homocysteine</text>
        <dbReference type="Rhea" id="RHEA:42708"/>
        <dbReference type="Rhea" id="RHEA-COMP:10188"/>
        <dbReference type="Rhea" id="RHEA-COMP:10189"/>
        <dbReference type="ChEBI" id="CHEBI:57856"/>
        <dbReference type="ChEBI" id="CHEBI:59789"/>
        <dbReference type="ChEBI" id="CHEBI:74269"/>
        <dbReference type="ChEBI" id="CHEBI:74480"/>
        <dbReference type="EC" id="2.1.1.33"/>
    </reaction>
</comment>
<dbReference type="InterPro" id="IPR055361">
    <property type="entry name" value="tRNA_methyltr_TrmB_bact"/>
</dbReference>
<dbReference type="PANTHER" id="PTHR23417">
    <property type="entry name" value="3-DEOXY-D-MANNO-OCTULOSONIC-ACID TRANSFERASE/TRNA GUANINE-N 7 - -METHYLTRANSFERASE"/>
    <property type="match status" value="1"/>
</dbReference>
<dbReference type="Pfam" id="PF02390">
    <property type="entry name" value="Methyltransf_4"/>
    <property type="match status" value="1"/>
</dbReference>
<feature type="binding site" evidence="7">
    <location>
        <position position="55"/>
    </location>
    <ligand>
        <name>S-adenosyl-L-methionine</name>
        <dbReference type="ChEBI" id="CHEBI:59789"/>
    </ligand>
</feature>
<accession>G7V563</accession>
<evidence type="ECO:0000256" key="2">
    <source>
        <dbReference type="ARBA" id="ARBA00003015"/>
    </source>
</evidence>
<evidence type="ECO:0000256" key="6">
    <source>
        <dbReference type="ARBA" id="ARBA00022694"/>
    </source>
</evidence>
<dbReference type="eggNOG" id="COG0220">
    <property type="taxonomic scope" value="Bacteria"/>
</dbReference>
<proteinExistence type="inferred from homology"/>
<comment type="pathway">
    <text evidence="7">tRNA modification; N(7)-methylguanine-tRNA biosynthesis.</text>
</comment>
<sequence>MLLGNFVLLDPYCDVPNILENNQAKKTIVEIGFGNGEFLAFLAKKYQDSVCFGIEVSKKCIQKASKRLVGYEQRVFLMLGDAKFLLRECFPDESIDHIYMNFPCPWPKTKHEKRRVTSGGFPKVLASVLKTGGVFEVVTDDENYALEIEDIFSNYSTFDCLCHNLNEPREISTKYERKWKEEGKVIHTLRFVKTKKDTLIRMTEEGNDVHAIVKLDNLTRESFDKIRGVKGARDASRWCFGDCYESENRILLLEVVVSDEDFHQQIYFRLVPRKEDWLIKVDPAVKAFATPAVKGALEHLRRFLEENGG</sequence>
<evidence type="ECO:0000256" key="7">
    <source>
        <dbReference type="HAMAP-Rule" id="MF_01057"/>
    </source>
</evidence>
<dbReference type="UniPathway" id="UPA00989"/>
<keyword evidence="9" id="KW-1185">Reference proteome</keyword>
<evidence type="ECO:0000313" key="9">
    <source>
        <dbReference type="Proteomes" id="UP000005868"/>
    </source>
</evidence>
<dbReference type="PANTHER" id="PTHR23417:SF14">
    <property type="entry name" value="PENTACOTRIPEPTIDE-REPEAT REGION OF PRORP DOMAIN-CONTAINING PROTEIN"/>
    <property type="match status" value="1"/>
</dbReference>
<reference evidence="9" key="1">
    <citation type="submission" date="2011-10" db="EMBL/GenBank/DDBJ databases">
        <title>The complete genome of chromosome of Thermovirga lienii DSM 17291.</title>
        <authorList>
            <consortium name="US DOE Joint Genome Institute (JGI-PGF)"/>
            <person name="Lucas S."/>
            <person name="Copeland A."/>
            <person name="Lapidus A."/>
            <person name="Glavina del Rio T."/>
            <person name="Dalin E."/>
            <person name="Tice H."/>
            <person name="Bruce D."/>
            <person name="Goodwin L."/>
            <person name="Pitluck S."/>
            <person name="Peters L."/>
            <person name="Mikhailova N."/>
            <person name="Saunders E."/>
            <person name="Kyrpides N."/>
            <person name="Mavromatis K."/>
            <person name="Ivanova N."/>
            <person name="Last F.I."/>
            <person name="Brettin T."/>
            <person name="Detter J.C."/>
            <person name="Han C."/>
            <person name="Larimer F."/>
            <person name="Land M."/>
            <person name="Hauser L."/>
            <person name="Markowitz V."/>
            <person name="Cheng J.-F."/>
            <person name="Hugenholtz P."/>
            <person name="Woyke T."/>
            <person name="Wu D."/>
            <person name="Spring S."/>
            <person name="Schroeder M."/>
            <person name="Brambilla E.-M."/>
            <person name="Klenk H.-P."/>
            <person name="Eisen J.A."/>
        </authorList>
    </citation>
    <scope>NUCLEOTIDE SEQUENCE [LARGE SCALE GENOMIC DNA]</scope>
    <source>
        <strain evidence="9">ATCC BAA-1197 / DSM 17291 / Cas60314</strain>
    </source>
</reference>
<protein>
    <recommendedName>
        <fullName evidence="7">tRNA (guanine-N(7)-)-methyltransferase</fullName>
        <ecNumber evidence="7">2.1.1.33</ecNumber>
    </recommendedName>
    <alternativeName>
        <fullName evidence="7">tRNA (guanine(46)-N(7))-methyltransferase</fullName>
    </alternativeName>
    <alternativeName>
        <fullName evidence="7">tRNA(m7G46)-methyltransferase</fullName>
    </alternativeName>
</protein>
<dbReference type="NCBIfam" id="TIGR00091">
    <property type="entry name" value="tRNA (guanosine(46)-N7)-methyltransferase TrmB"/>
    <property type="match status" value="1"/>
</dbReference>
<dbReference type="HAMAP" id="MF_01057">
    <property type="entry name" value="tRNA_methyltr_TrmB"/>
    <property type="match status" value="1"/>
</dbReference>
<reference evidence="8 9" key="2">
    <citation type="journal article" date="2012" name="Stand. Genomic Sci.">
        <title>Genome sequence of the moderately thermophilic, amino-acid-degrading and sulfur-reducing bacterium Thermovirga lienii type strain (Cas60314(T)).</title>
        <authorList>
            <person name="Goker M."/>
            <person name="Saunders E."/>
            <person name="Lapidus A."/>
            <person name="Nolan M."/>
            <person name="Lucas S."/>
            <person name="Hammon N."/>
            <person name="Deshpande S."/>
            <person name="Cheng J.F."/>
            <person name="Han C."/>
            <person name="Tapia R."/>
            <person name="Goodwin L.A."/>
            <person name="Pitluck S."/>
            <person name="Liolios K."/>
            <person name="Mavromatis K."/>
            <person name="Pagani I."/>
            <person name="Ivanova N."/>
            <person name="Mikhailova N."/>
            <person name="Pati A."/>
            <person name="Chen A."/>
            <person name="Palaniappan K."/>
            <person name="Land M."/>
            <person name="Chang Y.J."/>
            <person name="Jeffries C.D."/>
            <person name="Brambilla E.M."/>
            <person name="Rohde M."/>
            <person name="Spring S."/>
            <person name="Detter J.C."/>
            <person name="Woyke T."/>
            <person name="Bristow J."/>
            <person name="Eisen J.A."/>
            <person name="Markowitz V."/>
            <person name="Hugenholtz P."/>
            <person name="Kyrpides N.C."/>
            <person name="Klenk H.P."/>
        </authorList>
    </citation>
    <scope>NUCLEOTIDE SEQUENCE [LARGE SCALE GENOMIC DNA]</scope>
    <source>
        <strain evidence="9">ATCC BAA-1197 / DSM 17291 / Cas60314</strain>
    </source>
</reference>
<feature type="binding site" evidence="7">
    <location>
        <position position="108"/>
    </location>
    <ligand>
        <name>substrate</name>
    </ligand>
</feature>
<dbReference type="Gene3D" id="3.40.50.150">
    <property type="entry name" value="Vaccinia Virus protein VP39"/>
    <property type="match status" value="1"/>
</dbReference>
<feature type="binding site" evidence="7">
    <location>
        <position position="30"/>
    </location>
    <ligand>
        <name>S-adenosyl-L-methionine</name>
        <dbReference type="ChEBI" id="CHEBI:59789"/>
    </ligand>
</feature>
<feature type="region of interest" description="Interaction with RNA" evidence="7">
    <location>
        <begin position="110"/>
        <end position="115"/>
    </location>
</feature>
<evidence type="ECO:0000313" key="8">
    <source>
        <dbReference type="EMBL" id="AER66846.1"/>
    </source>
</evidence>
<dbReference type="SUPFAM" id="SSF53335">
    <property type="entry name" value="S-adenosyl-L-methionine-dependent methyltransferases"/>
    <property type="match status" value="1"/>
</dbReference>
<dbReference type="GO" id="GO:0043527">
    <property type="term" value="C:tRNA methyltransferase complex"/>
    <property type="evidence" value="ECO:0007669"/>
    <property type="project" value="TreeGrafter"/>
</dbReference>
<comment type="similarity">
    <text evidence="7">Belongs to the class I-like SAM-binding methyltransferase superfamily. TrmB family.</text>
</comment>
<evidence type="ECO:0000256" key="5">
    <source>
        <dbReference type="ARBA" id="ARBA00022691"/>
    </source>
</evidence>
<evidence type="ECO:0000256" key="4">
    <source>
        <dbReference type="ARBA" id="ARBA00022679"/>
    </source>
</evidence>
<dbReference type="KEGG" id="tli:Tlie_1113"/>
<keyword evidence="3 7" id="KW-0489">Methyltransferase</keyword>